<dbReference type="EMBL" id="JACCCY010000004">
    <property type="protein sequence ID" value="NYI50790.1"/>
    <property type="molecule type" value="Genomic_DNA"/>
</dbReference>
<dbReference type="AlphaFoldDB" id="A0A8E1ZZW9"/>
<organism evidence="1 2">
    <name type="scientific">Macellibacteroides fermentans</name>
    <dbReference type="NCBI Taxonomy" id="879969"/>
    <lineage>
        <taxon>Bacteria</taxon>
        <taxon>Pseudomonadati</taxon>
        <taxon>Bacteroidota</taxon>
        <taxon>Bacteroidia</taxon>
        <taxon>Bacteroidales</taxon>
        <taxon>Porphyromonadaceae</taxon>
        <taxon>Macellibacteroides</taxon>
    </lineage>
</organism>
<evidence type="ECO:0000313" key="2">
    <source>
        <dbReference type="Proteomes" id="UP000574332"/>
    </source>
</evidence>
<name>A0A8E1ZZW9_9PORP</name>
<dbReference type="Proteomes" id="UP000574332">
    <property type="component" value="Unassembled WGS sequence"/>
</dbReference>
<proteinExistence type="predicted"/>
<accession>A0A8E1ZZW9</accession>
<keyword evidence="2" id="KW-1185">Reference proteome</keyword>
<evidence type="ECO:0000313" key="1">
    <source>
        <dbReference type="EMBL" id="NYI50790.1"/>
    </source>
</evidence>
<dbReference type="RefSeq" id="WP_179400218.1">
    <property type="nucleotide sequence ID" value="NZ_JACCCY010000004.1"/>
</dbReference>
<comment type="caution">
    <text evidence="1">The sequence shown here is derived from an EMBL/GenBank/DDBJ whole genome shotgun (WGS) entry which is preliminary data.</text>
</comment>
<protein>
    <submittedName>
        <fullName evidence="1">Uncharacterized protein</fullName>
    </submittedName>
</protein>
<gene>
    <name evidence="1" type="ORF">F5613_002952</name>
</gene>
<sequence length="246" mass="28193">MNKTVILLTACINPNGMSYTAIQDIAVRTRQYTEALDFYLQNSHLKIVFVENTLYDISSSYKQYIAENRLECLSFAGNTFSRELGKGYGEAEIIKYALEHSSFIKEADYIVKITGRLILRNLNNILGITNLLYAGRKNGVSVDVIDEHIAESRVIIASFDFYSTFFIPNMNQINDSSGYYFEHLLVSSIKNWISSGNIFIPIPVFPQFVGYSGSTGIEYKCDNILKNNLYTLKKSVINYFRYKYKR</sequence>
<reference evidence="1 2" key="1">
    <citation type="submission" date="2020-07" db="EMBL/GenBank/DDBJ databases">
        <title>Genomic Encyclopedia of Type Strains, Phase IV (KMG-IV): sequencing the most valuable type-strain genomes for metagenomic binning, comparative biology and taxonomic classification.</title>
        <authorList>
            <person name="Goeker M."/>
        </authorList>
    </citation>
    <scope>NUCLEOTIDE SEQUENCE [LARGE SCALE GENOMIC DNA]</scope>
    <source>
        <strain evidence="1 2">DSM 23697</strain>
    </source>
</reference>